<dbReference type="RefSeq" id="XP_009522133.1">
    <property type="nucleotide sequence ID" value="XM_009523838.1"/>
</dbReference>
<evidence type="ECO:0000313" key="2">
    <source>
        <dbReference type="Proteomes" id="UP000002640"/>
    </source>
</evidence>
<dbReference type="InParanoid" id="G4Z4B0"/>
<keyword evidence="2" id="KW-1185">Reference proteome</keyword>
<sequence>MSLARACELSHVGSVSPLDLVWMRSLRDAKSPRWTIAKLLQRCVVTRDVVEEAARCGQLGMLQLLEREKTVEGMQWSMSSLNEAAEHGHWSVVRWLFGRLNSTLEEKMSNKAVVESAVKRGIGWLWSYLQLKVSLAALRPSGQFERRL</sequence>
<protein>
    <recommendedName>
        <fullName evidence="3">Ankyrin repeat-containing domain</fullName>
    </recommendedName>
</protein>
<dbReference type="AlphaFoldDB" id="G4Z4B0"/>
<dbReference type="SMR" id="G4Z4B0"/>
<gene>
    <name evidence="1" type="ORF">PHYSODRAFT_297986</name>
</gene>
<dbReference type="SUPFAM" id="SSF140860">
    <property type="entry name" value="Pseudo ankyrin repeat-like"/>
    <property type="match status" value="1"/>
</dbReference>
<proteinExistence type="predicted"/>
<organism evidence="1 2">
    <name type="scientific">Phytophthora sojae (strain P6497)</name>
    <name type="common">Soybean stem and root rot agent</name>
    <name type="synonym">Phytophthora megasperma f. sp. glycines</name>
    <dbReference type="NCBI Taxonomy" id="1094619"/>
    <lineage>
        <taxon>Eukaryota</taxon>
        <taxon>Sar</taxon>
        <taxon>Stramenopiles</taxon>
        <taxon>Oomycota</taxon>
        <taxon>Peronosporomycetes</taxon>
        <taxon>Peronosporales</taxon>
        <taxon>Peronosporaceae</taxon>
        <taxon>Phytophthora</taxon>
    </lineage>
</organism>
<dbReference type="GeneID" id="20641567"/>
<reference evidence="1 2" key="1">
    <citation type="journal article" date="2006" name="Science">
        <title>Phytophthora genome sequences uncover evolutionary origins and mechanisms of pathogenesis.</title>
        <authorList>
            <person name="Tyler B.M."/>
            <person name="Tripathy S."/>
            <person name="Zhang X."/>
            <person name="Dehal P."/>
            <person name="Jiang R.H."/>
            <person name="Aerts A."/>
            <person name="Arredondo F.D."/>
            <person name="Baxter L."/>
            <person name="Bensasson D."/>
            <person name="Beynon J.L."/>
            <person name="Chapman J."/>
            <person name="Damasceno C.M."/>
            <person name="Dorrance A.E."/>
            <person name="Dou D."/>
            <person name="Dickerman A.W."/>
            <person name="Dubchak I.L."/>
            <person name="Garbelotto M."/>
            <person name="Gijzen M."/>
            <person name="Gordon S.G."/>
            <person name="Govers F."/>
            <person name="Grunwald N.J."/>
            <person name="Huang W."/>
            <person name="Ivors K.L."/>
            <person name="Jones R.W."/>
            <person name="Kamoun S."/>
            <person name="Krampis K."/>
            <person name="Lamour K.H."/>
            <person name="Lee M.K."/>
            <person name="McDonald W.H."/>
            <person name="Medina M."/>
            <person name="Meijer H.J."/>
            <person name="Nordberg E.K."/>
            <person name="Maclean D.J."/>
            <person name="Ospina-Giraldo M.D."/>
            <person name="Morris P.F."/>
            <person name="Phuntumart V."/>
            <person name="Putnam N.H."/>
            <person name="Rash S."/>
            <person name="Rose J.K."/>
            <person name="Sakihama Y."/>
            <person name="Salamov A.A."/>
            <person name="Savidor A."/>
            <person name="Scheuring C.F."/>
            <person name="Smith B.M."/>
            <person name="Sobral B.W."/>
            <person name="Terry A."/>
            <person name="Torto-Alalibo T.A."/>
            <person name="Win J."/>
            <person name="Xu Z."/>
            <person name="Zhang H."/>
            <person name="Grigoriev I.V."/>
            <person name="Rokhsar D.S."/>
            <person name="Boore J.L."/>
        </authorList>
    </citation>
    <scope>NUCLEOTIDE SEQUENCE [LARGE SCALE GENOMIC DNA]</scope>
    <source>
        <strain evidence="1 2">P6497</strain>
    </source>
</reference>
<dbReference type="KEGG" id="psoj:PHYSODRAFT_297986"/>
<evidence type="ECO:0000313" key="1">
    <source>
        <dbReference type="EMBL" id="EGZ19416.1"/>
    </source>
</evidence>
<dbReference type="EMBL" id="JH159153">
    <property type="protein sequence ID" value="EGZ19416.1"/>
    <property type="molecule type" value="Genomic_DNA"/>
</dbReference>
<name>G4Z4B0_PHYSP</name>
<dbReference type="Proteomes" id="UP000002640">
    <property type="component" value="Unassembled WGS sequence"/>
</dbReference>
<evidence type="ECO:0008006" key="3">
    <source>
        <dbReference type="Google" id="ProtNLM"/>
    </source>
</evidence>
<accession>G4Z4B0</accession>